<dbReference type="EMBL" id="CP158374">
    <property type="protein sequence ID" value="XBX83455.1"/>
    <property type="molecule type" value="Genomic_DNA"/>
</dbReference>
<accession>A0AAU7WCL8</accession>
<keyword evidence="1" id="KW-1133">Transmembrane helix</keyword>
<organism evidence="2">
    <name type="scientific">Agromyces sp. G08B096</name>
    <dbReference type="NCBI Taxonomy" id="3156399"/>
    <lineage>
        <taxon>Bacteria</taxon>
        <taxon>Bacillati</taxon>
        <taxon>Actinomycetota</taxon>
        <taxon>Actinomycetes</taxon>
        <taxon>Micrococcales</taxon>
        <taxon>Microbacteriaceae</taxon>
        <taxon>Agromyces</taxon>
    </lineage>
</organism>
<keyword evidence="1" id="KW-0472">Membrane</keyword>
<reference evidence="2" key="1">
    <citation type="submission" date="2024-05" db="EMBL/GenBank/DDBJ databases">
        <authorList>
            <person name="Yu L."/>
        </authorList>
    </citation>
    <scope>NUCLEOTIDE SEQUENCE</scope>
    <source>
        <strain evidence="2">G08B096</strain>
    </source>
</reference>
<evidence type="ECO:0000313" key="2">
    <source>
        <dbReference type="EMBL" id="XBX83455.1"/>
    </source>
</evidence>
<name>A0AAU7WCL8_9MICO</name>
<gene>
    <name evidence="2" type="ORF">ABIQ69_05955</name>
</gene>
<evidence type="ECO:0000256" key="1">
    <source>
        <dbReference type="SAM" id="Phobius"/>
    </source>
</evidence>
<protein>
    <recommendedName>
        <fullName evidence="3">J domain-containing protein</fullName>
    </recommendedName>
</protein>
<dbReference type="RefSeq" id="WP_350349458.1">
    <property type="nucleotide sequence ID" value="NZ_CP158374.1"/>
</dbReference>
<sequence length="239" mass="25531">MDPNTARTLLRLDPVAPLTPTTVEEAFRAELWARHPSRYPDDEGRRAAVGWAETLGEARRVLLETIAPQQAFTQPPRPSRGLSGGWIAGIAATAAVLVLGLAAGIAFALPAVLDRMTLAAPVGGDGTGDDGVIHYGSGATAFTFPAELEYYTDGRFAADCPVEFEQGCWEGAIFPEADCNVLTVWVGFASDPSVMEPEETRTLRFTAIGAGELVPLVYGHDDYADAWITDVVCHDLPEA</sequence>
<proteinExistence type="predicted"/>
<keyword evidence="1" id="KW-0812">Transmembrane</keyword>
<evidence type="ECO:0008006" key="3">
    <source>
        <dbReference type="Google" id="ProtNLM"/>
    </source>
</evidence>
<dbReference type="AlphaFoldDB" id="A0AAU7WCL8"/>
<feature type="transmembrane region" description="Helical" evidence="1">
    <location>
        <begin position="86"/>
        <end position="109"/>
    </location>
</feature>